<dbReference type="InterPro" id="IPR056640">
    <property type="entry name" value="DUF7738"/>
</dbReference>
<dbReference type="EMBL" id="CP022098">
    <property type="protein sequence ID" value="ATB36446.1"/>
    <property type="molecule type" value="Genomic_DNA"/>
</dbReference>
<proteinExistence type="predicted"/>
<dbReference type="KEGG" id="cfus:CYFUS_001860"/>
<dbReference type="AlphaFoldDB" id="A0A250IZU3"/>
<dbReference type="Pfam" id="PF24880">
    <property type="entry name" value="DUF7738"/>
    <property type="match status" value="1"/>
</dbReference>
<evidence type="ECO:0000259" key="1">
    <source>
        <dbReference type="Pfam" id="PF24880"/>
    </source>
</evidence>
<name>A0A250IZU3_9BACT</name>
<evidence type="ECO:0000313" key="3">
    <source>
        <dbReference type="Proteomes" id="UP000217257"/>
    </source>
</evidence>
<dbReference type="Proteomes" id="UP000217257">
    <property type="component" value="Chromosome"/>
</dbReference>
<gene>
    <name evidence="2" type="ORF">CYFUS_001860</name>
</gene>
<sequence>MRYNGQILSWEQTQHWRQVLGPPSREQQGILTWDELGVFLYDQDAQIPGPESFMVLLGRARHSTLTQGEPEFWPRKTFSGRLLVDGAAITTRSTLNEINRDKKGVSFDRDYMSGVYSYHVGDFYVRLDYGHDHSLTSFGLDK</sequence>
<accession>A0A250IZU3</accession>
<reference evidence="2 3" key="1">
    <citation type="submission" date="2017-06" db="EMBL/GenBank/DDBJ databases">
        <title>Sequencing and comparative analysis of myxobacterial genomes.</title>
        <authorList>
            <person name="Rupp O."/>
            <person name="Goesmann A."/>
            <person name="Sogaard-Andersen L."/>
        </authorList>
    </citation>
    <scope>NUCLEOTIDE SEQUENCE [LARGE SCALE GENOMIC DNA]</scope>
    <source>
        <strain evidence="2 3">DSM 52655</strain>
    </source>
</reference>
<evidence type="ECO:0000313" key="2">
    <source>
        <dbReference type="EMBL" id="ATB36446.1"/>
    </source>
</evidence>
<feature type="domain" description="DUF7738" evidence="1">
    <location>
        <begin position="2"/>
        <end position="99"/>
    </location>
</feature>
<organism evidence="2 3">
    <name type="scientific">Cystobacter fuscus</name>
    <dbReference type="NCBI Taxonomy" id="43"/>
    <lineage>
        <taxon>Bacteria</taxon>
        <taxon>Pseudomonadati</taxon>
        <taxon>Myxococcota</taxon>
        <taxon>Myxococcia</taxon>
        <taxon>Myxococcales</taxon>
        <taxon>Cystobacterineae</taxon>
        <taxon>Archangiaceae</taxon>
        <taxon>Cystobacter</taxon>
    </lineage>
</organism>
<dbReference type="RefSeq" id="WP_157758353.1">
    <property type="nucleotide sequence ID" value="NZ_CP022098.1"/>
</dbReference>
<protein>
    <recommendedName>
        <fullName evidence="1">DUF7738 domain-containing protein</fullName>
    </recommendedName>
</protein>